<organism evidence="5 6">
    <name type="scientific">Colletotrichum chlorophyti</name>
    <dbReference type="NCBI Taxonomy" id="708187"/>
    <lineage>
        <taxon>Eukaryota</taxon>
        <taxon>Fungi</taxon>
        <taxon>Dikarya</taxon>
        <taxon>Ascomycota</taxon>
        <taxon>Pezizomycotina</taxon>
        <taxon>Sordariomycetes</taxon>
        <taxon>Hypocreomycetidae</taxon>
        <taxon>Glomerellales</taxon>
        <taxon>Glomerellaceae</taxon>
        <taxon>Colletotrichum</taxon>
    </lineage>
</organism>
<reference evidence="5 6" key="1">
    <citation type="submission" date="2016-11" db="EMBL/GenBank/DDBJ databases">
        <title>Draft Genome Assembly of Colletotrichum chlorophyti a pathogen of herbaceous plants.</title>
        <authorList>
            <person name="Gan P."/>
            <person name="Narusaka M."/>
            <person name="Tsushima A."/>
            <person name="Narusaka Y."/>
            <person name="Takano Y."/>
            <person name="Shirasu K."/>
        </authorList>
    </citation>
    <scope>NUCLEOTIDE SEQUENCE [LARGE SCALE GENOMIC DNA]</scope>
    <source>
        <strain evidence="5 6">NTL11</strain>
    </source>
</reference>
<evidence type="ECO:0000313" key="6">
    <source>
        <dbReference type="Proteomes" id="UP000186583"/>
    </source>
</evidence>
<evidence type="ECO:0000256" key="3">
    <source>
        <dbReference type="ARBA" id="ARBA00022723"/>
    </source>
</evidence>
<dbReference type="GO" id="GO:0046872">
    <property type="term" value="F:metal ion binding"/>
    <property type="evidence" value="ECO:0007669"/>
    <property type="project" value="UniProtKB-KW"/>
</dbReference>
<sequence>MVFQYKDAANNQKIYHEVGSVKKLQWTDLPTDPKVQKLIDHVVEHGYVVIEDAFTASDVEEALNEIQRLHDTLEAGPASAGGRNSFEGLNTKRIYGLLNKSRVFDKFVVHPSVVALNSYFLDPGWLLNAFHSINIQPGEKPQTLHHDDGHVTLPRPHRPFGTAIMVALDPYTETNGATVVVPKSHEWGADRVPKLSETVPVVMPRGSVVYFIGTLWHGGGQNRSNAGRRALTVQYCQPWMRPLENQFLAVDWEKLPLIPKRIVDIMGYQVGSPFVGYVDGISPRRAVARHLRRYEEKKSDGSKL</sequence>
<evidence type="ECO:0000256" key="1">
    <source>
        <dbReference type="ARBA" id="ARBA00001962"/>
    </source>
</evidence>
<evidence type="ECO:0000256" key="2">
    <source>
        <dbReference type="ARBA" id="ARBA00005830"/>
    </source>
</evidence>
<proteinExistence type="inferred from homology"/>
<protein>
    <submittedName>
        <fullName evidence="5">Uncharacterized protein</fullName>
    </submittedName>
</protein>
<dbReference type="Proteomes" id="UP000186583">
    <property type="component" value="Unassembled WGS sequence"/>
</dbReference>
<dbReference type="Pfam" id="PF05721">
    <property type="entry name" value="PhyH"/>
    <property type="match status" value="1"/>
</dbReference>
<dbReference type="PANTHER" id="PTHR20883">
    <property type="entry name" value="PHYTANOYL-COA DIOXYGENASE DOMAIN CONTAINING 1"/>
    <property type="match status" value="1"/>
</dbReference>
<evidence type="ECO:0000313" key="5">
    <source>
        <dbReference type="EMBL" id="OLN90175.1"/>
    </source>
</evidence>
<accession>A0A1Q8RXF9</accession>
<dbReference type="InterPro" id="IPR008775">
    <property type="entry name" value="Phytyl_CoA_dOase-like"/>
</dbReference>
<dbReference type="SUPFAM" id="SSF51197">
    <property type="entry name" value="Clavaminate synthase-like"/>
    <property type="match status" value="1"/>
</dbReference>
<keyword evidence="3" id="KW-0479">Metal-binding</keyword>
<gene>
    <name evidence="5" type="ORF">CCHL11_09792</name>
</gene>
<dbReference type="PANTHER" id="PTHR20883:SF15">
    <property type="entry name" value="PHYTANOYL-COA DIOXYGENASE DOMAIN-CONTAINING PROTEIN 1"/>
    <property type="match status" value="1"/>
</dbReference>
<comment type="caution">
    <text evidence="5">The sequence shown here is derived from an EMBL/GenBank/DDBJ whole genome shotgun (WGS) entry which is preliminary data.</text>
</comment>
<comment type="similarity">
    <text evidence="2">Belongs to the PhyH family.</text>
</comment>
<name>A0A1Q8RXF9_9PEZI</name>
<evidence type="ECO:0000256" key="4">
    <source>
        <dbReference type="ARBA" id="ARBA00023004"/>
    </source>
</evidence>
<comment type="cofactor">
    <cofactor evidence="1">
        <name>Fe cation</name>
        <dbReference type="ChEBI" id="CHEBI:24875"/>
    </cofactor>
</comment>
<dbReference type="EMBL" id="MPGH01000066">
    <property type="protein sequence ID" value="OLN90175.1"/>
    <property type="molecule type" value="Genomic_DNA"/>
</dbReference>
<dbReference type="STRING" id="708187.A0A1Q8RXF9"/>
<keyword evidence="4" id="KW-0408">Iron</keyword>
<dbReference type="AlphaFoldDB" id="A0A1Q8RXF9"/>
<dbReference type="Gene3D" id="2.60.120.620">
    <property type="entry name" value="q2cbj1_9rhob like domain"/>
    <property type="match status" value="1"/>
</dbReference>
<dbReference type="OrthoDB" id="445007at2759"/>
<keyword evidence="6" id="KW-1185">Reference proteome</keyword>